<sequence length="193" mass="22034">METMSALKIHFLYKEEVTLRTDCQTIISFHNKSIRNKPSRVRWIAFTDFIIGTGVKVNFEHIDGKLNVFADNLSRLVENSETLAVLTEEGIGGSAQFSLLTEYEDLIHDTAKNILLHEEHQKRRRMKEIEDQAIRNASLAINELELIQQMKERLHHNSEASGEPKNPKGVKERIEPRGAVLSLAVKILYDSAI</sequence>
<evidence type="ECO:0000313" key="1">
    <source>
        <dbReference type="EMBL" id="KAG6496411.1"/>
    </source>
</evidence>
<evidence type="ECO:0000313" key="2">
    <source>
        <dbReference type="Proteomes" id="UP000734854"/>
    </source>
</evidence>
<organism evidence="1 2">
    <name type="scientific">Zingiber officinale</name>
    <name type="common">Ginger</name>
    <name type="synonym">Amomum zingiber</name>
    <dbReference type="NCBI Taxonomy" id="94328"/>
    <lineage>
        <taxon>Eukaryota</taxon>
        <taxon>Viridiplantae</taxon>
        <taxon>Streptophyta</taxon>
        <taxon>Embryophyta</taxon>
        <taxon>Tracheophyta</taxon>
        <taxon>Spermatophyta</taxon>
        <taxon>Magnoliopsida</taxon>
        <taxon>Liliopsida</taxon>
        <taxon>Zingiberales</taxon>
        <taxon>Zingiberaceae</taxon>
        <taxon>Zingiber</taxon>
    </lineage>
</organism>
<protein>
    <recommendedName>
        <fullName evidence="3">Reverse transcriptase RNase H-like domain-containing protein</fullName>
    </recommendedName>
</protein>
<gene>
    <name evidence="1" type="ORF">ZIOFF_044278</name>
</gene>
<evidence type="ECO:0008006" key="3">
    <source>
        <dbReference type="Google" id="ProtNLM"/>
    </source>
</evidence>
<accession>A0A8J5FYT8</accession>
<keyword evidence="2" id="KW-1185">Reference proteome</keyword>
<dbReference type="Proteomes" id="UP000734854">
    <property type="component" value="Unassembled WGS sequence"/>
</dbReference>
<dbReference type="EMBL" id="JACMSC010000012">
    <property type="protein sequence ID" value="KAG6496411.1"/>
    <property type="molecule type" value="Genomic_DNA"/>
</dbReference>
<dbReference type="AlphaFoldDB" id="A0A8J5FYT8"/>
<comment type="caution">
    <text evidence="1">The sequence shown here is derived from an EMBL/GenBank/DDBJ whole genome shotgun (WGS) entry which is preliminary data.</text>
</comment>
<proteinExistence type="predicted"/>
<name>A0A8J5FYT8_ZINOF</name>
<reference evidence="1 2" key="1">
    <citation type="submission" date="2020-08" db="EMBL/GenBank/DDBJ databases">
        <title>Plant Genome Project.</title>
        <authorList>
            <person name="Zhang R.-G."/>
        </authorList>
    </citation>
    <scope>NUCLEOTIDE SEQUENCE [LARGE SCALE GENOMIC DNA]</scope>
    <source>
        <tissue evidence="1">Rhizome</tissue>
    </source>
</reference>